<feature type="compositionally biased region" description="Basic and acidic residues" evidence="1">
    <location>
        <begin position="682"/>
        <end position="784"/>
    </location>
</feature>
<feature type="compositionally biased region" description="Basic and acidic residues" evidence="1">
    <location>
        <begin position="798"/>
        <end position="812"/>
    </location>
</feature>
<feature type="compositionally biased region" description="Basic and acidic residues" evidence="1">
    <location>
        <begin position="906"/>
        <end position="941"/>
    </location>
</feature>
<feature type="compositionally biased region" description="Polar residues" evidence="1">
    <location>
        <begin position="836"/>
        <end position="851"/>
    </location>
</feature>
<organism evidence="3 4">
    <name type="scientific">Clytia hemisphaerica</name>
    <dbReference type="NCBI Taxonomy" id="252671"/>
    <lineage>
        <taxon>Eukaryota</taxon>
        <taxon>Metazoa</taxon>
        <taxon>Cnidaria</taxon>
        <taxon>Hydrozoa</taxon>
        <taxon>Hydroidolina</taxon>
        <taxon>Leptothecata</taxon>
        <taxon>Obeliida</taxon>
        <taxon>Clytiidae</taxon>
        <taxon>Clytia</taxon>
    </lineage>
</organism>
<sequence>MYLLQFLFGLMVFIQLPTSTSSTGNTKTAEEMDTALAKAFKEIIATSNEPVKAQKITKKITEKSGEVTTALQDLDTKPVELKKNEGVAGLDFSAANSKFAVTLVVSSIPQLIDGVQMNDWKLILKGSLGIAASFLYFTGPWGAVATALLPLLDVIFKLTDQTVPKTEESEEEIIDRVVSAAIERAKLQDFKMELAGVRHHYTTLSGVTSAYRSTGNEITKEQANVLYNHVFDELVIFGKLASLIESKCSLPLDASLKDEKVIRVIYDCLAFVDLYSELSTLRKLVLLDIAALMKNQYGKTADNIIEMYRKEFETDAELLRFLIDPINYPTSRLIVASFYQQRHRHETTDFLLDVLATVFPHMKGNGVMVCWNEALTGQCYQMKEGVRKADNPASNDRQENDMAGYTGNIMSLFIPLGYQVFAHHAADQRGVEKAGPFTGMSVVTTPFKRGFGALPKANEKWQYLEILKTASDAYEMVKICMGAGFDIKSVCDTVDVGEYDLKTYHGAYLFNHFASMYIPDNRKVTLYDSDSVKNGIEIGPFYGPDSIEDVGHPQKDRNPGLNELALMSWTKIKVELAPAEENARRMVKVCTQADFNGRCFRVDKGEHKDIYQLKPYKGLLTEEYATFKKEFKFVSTIIPSNVQLTTYSSPEFKGLLGGPYTGQIHLPQLDWISIGSFKIEDASNDGDKKKDEGDKKKDDGDKKEDEGDKKKDDGDKKEDDGEKKKDDGDKKKKEEDKAKSDRKETIKDDGDKKENDGDKKKYDEYEKKEDNGDKEKSERKEMIKDVSNPSSAAAIDMYLDKGRMSQEAESKEITSSTKEFFDVSTSSDDIQPIALRNTTNRSVEQKTSANQIKEETKPTNEISSSISQSANEKTALLSSTNQNAGLKMSTNQIPETGEDATITDAKSSKEFNHQIRDQKFREWIQDERPLTSTEQKKEGTAARRTRANAQVRQAPPYLFINRAKKPQLPKRRLPVYKELSGIKKEVVRELKSAEQVLNTPYDNRYIPKRDQIDGVM</sequence>
<feature type="signal peptide" evidence="2">
    <location>
        <begin position="1"/>
        <end position="22"/>
    </location>
</feature>
<feature type="chain" id="PRO_5029589929" evidence="2">
    <location>
        <begin position="23"/>
        <end position="1016"/>
    </location>
</feature>
<feature type="compositionally biased region" description="Polar residues" evidence="1">
    <location>
        <begin position="813"/>
        <end position="829"/>
    </location>
</feature>
<dbReference type="RefSeq" id="XP_066933350.1">
    <property type="nucleotide sequence ID" value="XM_067077249.1"/>
</dbReference>
<dbReference type="OrthoDB" id="5973293at2759"/>
<dbReference type="GeneID" id="136821015"/>
<accession>A0A7M5X4H6</accession>
<keyword evidence="2" id="KW-0732">Signal</keyword>
<reference evidence="3" key="1">
    <citation type="submission" date="2021-01" db="UniProtKB">
        <authorList>
            <consortium name="EnsemblMetazoa"/>
        </authorList>
    </citation>
    <scope>IDENTIFICATION</scope>
</reference>
<dbReference type="EnsemblMetazoa" id="CLYHEMT017321.1">
    <property type="protein sequence ID" value="CLYHEMP017321.1"/>
    <property type="gene ID" value="CLYHEMG017321"/>
</dbReference>
<evidence type="ECO:0000256" key="1">
    <source>
        <dbReference type="SAM" id="MobiDB-lite"/>
    </source>
</evidence>
<keyword evidence="4" id="KW-1185">Reference proteome</keyword>
<proteinExistence type="predicted"/>
<evidence type="ECO:0000313" key="4">
    <source>
        <dbReference type="Proteomes" id="UP000594262"/>
    </source>
</evidence>
<protein>
    <submittedName>
        <fullName evidence="3">Uncharacterized protein</fullName>
    </submittedName>
</protein>
<evidence type="ECO:0000313" key="3">
    <source>
        <dbReference type="EnsemblMetazoa" id="CLYHEMP017321.1"/>
    </source>
</evidence>
<name>A0A7M5X4H6_9CNID</name>
<dbReference type="AlphaFoldDB" id="A0A7M5X4H6"/>
<evidence type="ECO:0000256" key="2">
    <source>
        <dbReference type="SAM" id="SignalP"/>
    </source>
</evidence>
<feature type="compositionally biased region" description="Polar residues" evidence="1">
    <location>
        <begin position="859"/>
        <end position="894"/>
    </location>
</feature>
<feature type="region of interest" description="Disordered" evidence="1">
    <location>
        <begin position="682"/>
        <end position="955"/>
    </location>
</feature>
<dbReference type="Proteomes" id="UP000594262">
    <property type="component" value="Unplaced"/>
</dbReference>